<sequence length="118" mass="13441">MSAEDVLLVYESLLAATQSMLTLAREGDWSALLESESRYVVDVESLARIEAEVVLDKRQQARKAELLESILYNDVQIRKYLVARRDELGEKMGVSQRKRDLNRAYRPAGAVVTRLDDI</sequence>
<evidence type="ECO:0000256" key="2">
    <source>
        <dbReference type="ARBA" id="ARBA00022490"/>
    </source>
</evidence>
<reference evidence="6" key="1">
    <citation type="submission" date="2021-02" db="EMBL/GenBank/DDBJ databases">
        <title>PHA producing bacteria isolated from coastal sediment in Guangdong, Shenzhen.</title>
        <authorList>
            <person name="Zheng W."/>
            <person name="Yu S."/>
            <person name="Huang Y."/>
        </authorList>
    </citation>
    <scope>NUCLEOTIDE SEQUENCE</scope>
    <source>
        <strain evidence="6">TN14-10</strain>
    </source>
</reference>
<proteinExistence type="predicted"/>
<evidence type="ECO:0000256" key="4">
    <source>
        <dbReference type="ARBA" id="ARBA00023186"/>
    </source>
</evidence>
<keyword evidence="6" id="KW-0966">Cell projection</keyword>
<evidence type="ECO:0000313" key="7">
    <source>
        <dbReference type="Proteomes" id="UP000664303"/>
    </source>
</evidence>
<gene>
    <name evidence="6" type="primary">fliT</name>
    <name evidence="6" type="ORF">JYP50_04405</name>
</gene>
<keyword evidence="7" id="KW-1185">Reference proteome</keyword>
<evidence type="ECO:0000313" key="6">
    <source>
        <dbReference type="EMBL" id="MBN7795819.1"/>
    </source>
</evidence>
<dbReference type="RefSeq" id="WP_206559262.1">
    <property type="nucleotide sequence ID" value="NZ_JAFKCZ010000003.1"/>
</dbReference>
<dbReference type="AlphaFoldDB" id="A0A939DD30"/>
<comment type="caution">
    <text evidence="6">The sequence shown here is derived from an EMBL/GenBank/DDBJ whole genome shotgun (WGS) entry which is preliminary data.</text>
</comment>
<keyword evidence="3" id="KW-1005">Bacterial flagellum biogenesis</keyword>
<comment type="subcellular location">
    <subcellularLocation>
        <location evidence="1">Cytoplasm</location>
        <location evidence="1">Cytosol</location>
    </subcellularLocation>
</comment>
<keyword evidence="6" id="KW-0282">Flagellum</keyword>
<evidence type="ECO:0000256" key="1">
    <source>
        <dbReference type="ARBA" id="ARBA00004514"/>
    </source>
</evidence>
<keyword evidence="4" id="KW-0143">Chaperone</keyword>
<evidence type="ECO:0000256" key="5">
    <source>
        <dbReference type="ARBA" id="ARBA00093797"/>
    </source>
</evidence>
<dbReference type="Pfam" id="PF05400">
    <property type="entry name" value="FliT"/>
    <property type="match status" value="1"/>
</dbReference>
<dbReference type="EMBL" id="JAFKCZ010000003">
    <property type="protein sequence ID" value="MBN7795819.1"/>
    <property type="molecule type" value="Genomic_DNA"/>
</dbReference>
<dbReference type="Proteomes" id="UP000664303">
    <property type="component" value="Unassembled WGS sequence"/>
</dbReference>
<dbReference type="GO" id="GO:0044781">
    <property type="term" value="P:bacterial-type flagellum organization"/>
    <property type="evidence" value="ECO:0007669"/>
    <property type="project" value="UniProtKB-KW"/>
</dbReference>
<name>A0A939DD30_9GAMM</name>
<evidence type="ECO:0000256" key="3">
    <source>
        <dbReference type="ARBA" id="ARBA00022795"/>
    </source>
</evidence>
<keyword evidence="2" id="KW-0963">Cytoplasm</keyword>
<keyword evidence="6" id="KW-0969">Cilium</keyword>
<accession>A0A939DD30</accession>
<organism evidence="6 7">
    <name type="scientific">Parahaliea mediterranea</name>
    <dbReference type="NCBI Taxonomy" id="651086"/>
    <lineage>
        <taxon>Bacteria</taxon>
        <taxon>Pseudomonadati</taxon>
        <taxon>Pseudomonadota</taxon>
        <taxon>Gammaproteobacteria</taxon>
        <taxon>Cellvibrionales</taxon>
        <taxon>Halieaceae</taxon>
        <taxon>Parahaliea</taxon>
    </lineage>
</organism>
<dbReference type="InterPro" id="IPR008622">
    <property type="entry name" value="FliT"/>
</dbReference>
<dbReference type="Gene3D" id="1.20.58.380">
    <property type="entry name" value="Flagellar protein flit"/>
    <property type="match status" value="1"/>
</dbReference>
<protein>
    <recommendedName>
        <fullName evidence="5">Flagellar protein FliT</fullName>
    </recommendedName>
</protein>